<dbReference type="GO" id="GO:0003964">
    <property type="term" value="F:RNA-directed DNA polymerase activity"/>
    <property type="evidence" value="ECO:0007669"/>
    <property type="project" value="UniProtKB-KW"/>
</dbReference>
<dbReference type="InterPro" id="IPR021109">
    <property type="entry name" value="Peptidase_aspartic_dom_sf"/>
</dbReference>
<dbReference type="Gene3D" id="2.40.70.10">
    <property type="entry name" value="Acid Proteases"/>
    <property type="match status" value="1"/>
</dbReference>
<keyword evidence="1" id="KW-0548">Nucleotidyltransferase</keyword>
<gene>
    <name evidence="1" type="ORF">Tco_0895361</name>
</gene>
<reference evidence="1" key="1">
    <citation type="journal article" date="2022" name="Int. J. Mol. Sci.">
        <title>Draft Genome of Tanacetum Coccineum: Genomic Comparison of Closely Related Tanacetum-Family Plants.</title>
        <authorList>
            <person name="Yamashiro T."/>
            <person name="Shiraishi A."/>
            <person name="Nakayama K."/>
            <person name="Satake H."/>
        </authorList>
    </citation>
    <scope>NUCLEOTIDE SEQUENCE</scope>
</reference>
<dbReference type="CDD" id="cd00303">
    <property type="entry name" value="retropepsin_like"/>
    <property type="match status" value="1"/>
</dbReference>
<accession>A0ABQ5CKL8</accession>
<dbReference type="Proteomes" id="UP001151760">
    <property type="component" value="Unassembled WGS sequence"/>
</dbReference>
<evidence type="ECO:0000313" key="1">
    <source>
        <dbReference type="EMBL" id="GJT25424.1"/>
    </source>
</evidence>
<sequence>MEARYAKFLDMIKEVRINVPLVDVLAGMPNYGKFLKDLVSNKIEYLTLADLGASISLMPYSLYAALSGTTLKPTMMSIRLANHTYQYLMGVAENMLVQVRKFMFPVDFVILQMEEDDRVPLILGRPFLHTADAIIRVKNKELNLGIGEDRATFHIDKAMQHSHVNDDTCFCMDVIDEITEDELDALLDDSKPFLNTSEKISETTLDKEFDEFMSGNVQEDEVKDDFEELPPKDELRIRTSIQDPPTDLELKPLPKHLEYAFLEENSLLLVVISALLEQNEKERLVSVLKNHKEAFAWKTSDIPGISPSFCKHKINFEDDVKPVIQRQRRLNPNMKEVVKKEIIKLLDAGIIYAIKDSP</sequence>
<comment type="caution">
    <text evidence="1">The sequence shown here is derived from an EMBL/GenBank/DDBJ whole genome shotgun (WGS) entry which is preliminary data.</text>
</comment>
<proteinExistence type="predicted"/>
<organism evidence="1 2">
    <name type="scientific">Tanacetum coccineum</name>
    <dbReference type="NCBI Taxonomy" id="301880"/>
    <lineage>
        <taxon>Eukaryota</taxon>
        <taxon>Viridiplantae</taxon>
        <taxon>Streptophyta</taxon>
        <taxon>Embryophyta</taxon>
        <taxon>Tracheophyta</taxon>
        <taxon>Spermatophyta</taxon>
        <taxon>Magnoliopsida</taxon>
        <taxon>eudicotyledons</taxon>
        <taxon>Gunneridae</taxon>
        <taxon>Pentapetalae</taxon>
        <taxon>asterids</taxon>
        <taxon>campanulids</taxon>
        <taxon>Asterales</taxon>
        <taxon>Asteraceae</taxon>
        <taxon>Asteroideae</taxon>
        <taxon>Anthemideae</taxon>
        <taxon>Anthemidinae</taxon>
        <taxon>Tanacetum</taxon>
    </lineage>
</organism>
<dbReference type="SUPFAM" id="SSF56672">
    <property type="entry name" value="DNA/RNA polymerases"/>
    <property type="match status" value="1"/>
</dbReference>
<reference evidence="1" key="2">
    <citation type="submission" date="2022-01" db="EMBL/GenBank/DDBJ databases">
        <authorList>
            <person name="Yamashiro T."/>
            <person name="Shiraishi A."/>
            <person name="Satake H."/>
            <person name="Nakayama K."/>
        </authorList>
    </citation>
    <scope>NUCLEOTIDE SEQUENCE</scope>
</reference>
<keyword evidence="1" id="KW-0808">Transferase</keyword>
<name>A0ABQ5CKL8_9ASTR</name>
<keyword evidence="2" id="KW-1185">Reference proteome</keyword>
<dbReference type="PANTHER" id="PTHR33067">
    <property type="entry name" value="RNA-DIRECTED DNA POLYMERASE-RELATED"/>
    <property type="match status" value="1"/>
</dbReference>
<dbReference type="PANTHER" id="PTHR33067:SF35">
    <property type="entry name" value="ASPARTIC PEPTIDASE DDI1-TYPE DOMAIN-CONTAINING PROTEIN"/>
    <property type="match status" value="1"/>
</dbReference>
<dbReference type="EMBL" id="BQNB010014213">
    <property type="protein sequence ID" value="GJT25424.1"/>
    <property type="molecule type" value="Genomic_DNA"/>
</dbReference>
<dbReference type="Gene3D" id="3.10.10.10">
    <property type="entry name" value="HIV Type 1 Reverse Transcriptase, subunit A, domain 1"/>
    <property type="match status" value="1"/>
</dbReference>
<dbReference type="InterPro" id="IPR043502">
    <property type="entry name" value="DNA/RNA_pol_sf"/>
</dbReference>
<protein>
    <submittedName>
        <fullName evidence="1">Reverse transcriptase domain-containing protein</fullName>
    </submittedName>
</protein>
<keyword evidence="1" id="KW-0695">RNA-directed DNA polymerase</keyword>
<evidence type="ECO:0000313" key="2">
    <source>
        <dbReference type="Proteomes" id="UP001151760"/>
    </source>
</evidence>